<evidence type="ECO:0000313" key="2">
    <source>
        <dbReference type="EMBL" id="TGO02409.1"/>
    </source>
</evidence>
<dbReference type="InterPro" id="IPR051396">
    <property type="entry name" value="Bact_Antivir_Def_Nuclease"/>
</dbReference>
<dbReference type="EMBL" id="JSZA02000141">
    <property type="protein sequence ID" value="TGO02409.1"/>
    <property type="molecule type" value="Genomic_DNA"/>
</dbReference>
<dbReference type="Pfam" id="PF13175">
    <property type="entry name" value="AAA_15"/>
    <property type="match status" value="1"/>
</dbReference>
<comment type="caution">
    <text evidence="2">The sequence shown here is derived from an EMBL/GenBank/DDBJ whole genome shotgun (WGS) entry which is preliminary data.</text>
</comment>
<keyword evidence="3" id="KW-1185">Reference proteome</keyword>
<evidence type="ECO:0000259" key="1">
    <source>
        <dbReference type="Pfam" id="PF13175"/>
    </source>
</evidence>
<dbReference type="Gene3D" id="3.40.50.300">
    <property type="entry name" value="P-loop containing nucleotide triphosphate hydrolases"/>
    <property type="match status" value="1"/>
</dbReference>
<sequence>MQLKRFSVKGFKNFRTEIVLDDIGAIGVIHGENNVGKSNVLEAMQLFFQLLMVPDHTAWVQQMTSSELEELGFIASEIFNLEFPDAIKLNATFNNLEADELGIKELLPTSEVQISLQLKPVLGDFEYMVTKFQFADGTDVTQEPANAEQTAFARQLAIFIAQSTSLLNTKEKDKRFELISVARHISPNEIEAMPSVVPHSLRLQLYDAKESLEFSSSNRWKLFVKTLQKFHDVLGIGKFVAIFNRHTNRANLVFESASVRTPNATRRIPIDMLGSGIQQVVAIIARLLISHATLVAIEEPELNLRYTLQLRLREIFHEIVNAPVGPQQIFLTSHSPAFEFGEHFYAMSATGGNHGPTIKRLPIKTAHFFTEHDADMPNIGETAPQCYVSSDRLVRLPEDICKELGIEQGGGIVILKRQDNEHVELLTNEQFLDLFEPVNNEEK</sequence>
<dbReference type="AlphaFoldDB" id="A0A4E0QM17"/>
<evidence type="ECO:0000313" key="3">
    <source>
        <dbReference type="Proteomes" id="UP000030428"/>
    </source>
</evidence>
<dbReference type="InterPro" id="IPR027417">
    <property type="entry name" value="P-loop_NTPase"/>
</dbReference>
<dbReference type="Proteomes" id="UP000030428">
    <property type="component" value="Unassembled WGS sequence"/>
</dbReference>
<gene>
    <name evidence="2" type="ORF">PN36_25540</name>
</gene>
<proteinExistence type="predicted"/>
<reference evidence="2 3" key="1">
    <citation type="journal article" date="2016" name="Front. Microbiol.">
        <title>Single-Cell (Meta-)Genomics of a Dimorphic Candidatus Thiomargarita nelsonii Reveals Genomic Plasticity.</title>
        <authorList>
            <person name="Flood B.E."/>
            <person name="Fliss P."/>
            <person name="Jones D.S."/>
            <person name="Dick G.J."/>
            <person name="Jain S."/>
            <person name="Kaster A.K."/>
            <person name="Winkel M."/>
            <person name="Mussmann M."/>
            <person name="Bailey J."/>
        </authorList>
    </citation>
    <scope>NUCLEOTIDE SEQUENCE [LARGE SCALE GENOMIC DNA]</scope>
    <source>
        <strain evidence="2">Hydrate Ridge</strain>
    </source>
</reference>
<dbReference type="InterPro" id="IPR041685">
    <property type="entry name" value="AAA_GajA/Old/RecF-like"/>
</dbReference>
<feature type="domain" description="Endonuclease GajA/Old nuclease/RecF-like AAA" evidence="1">
    <location>
        <begin position="1"/>
        <end position="337"/>
    </location>
</feature>
<dbReference type="SUPFAM" id="SSF52540">
    <property type="entry name" value="P-loop containing nucleoside triphosphate hydrolases"/>
    <property type="match status" value="1"/>
</dbReference>
<protein>
    <recommendedName>
        <fullName evidence="1">Endonuclease GajA/Old nuclease/RecF-like AAA domain-containing protein</fullName>
    </recommendedName>
</protein>
<dbReference type="PANTHER" id="PTHR43581:SF4">
    <property type="entry name" value="ATP_GTP PHOSPHATASE"/>
    <property type="match status" value="1"/>
</dbReference>
<accession>A0A4E0QM17</accession>
<name>A0A4E0QM17_9GAMM</name>
<organism evidence="2 3">
    <name type="scientific">Candidatus Thiomargarita nelsonii</name>
    <dbReference type="NCBI Taxonomy" id="1003181"/>
    <lineage>
        <taxon>Bacteria</taxon>
        <taxon>Pseudomonadati</taxon>
        <taxon>Pseudomonadota</taxon>
        <taxon>Gammaproteobacteria</taxon>
        <taxon>Thiotrichales</taxon>
        <taxon>Thiotrichaceae</taxon>
        <taxon>Thiomargarita</taxon>
    </lineage>
</organism>
<dbReference type="PANTHER" id="PTHR43581">
    <property type="entry name" value="ATP/GTP PHOSPHATASE"/>
    <property type="match status" value="1"/>
</dbReference>